<proteinExistence type="predicted"/>
<dbReference type="AlphaFoldDB" id="A0A382KR75"/>
<dbReference type="InterPro" id="IPR036318">
    <property type="entry name" value="FAD-bd_PCMH-like_sf"/>
</dbReference>
<protein>
    <recommendedName>
        <fullName evidence="2">FAD-binding PCMH-type domain-containing protein</fullName>
    </recommendedName>
</protein>
<evidence type="ECO:0008006" key="2">
    <source>
        <dbReference type="Google" id="ProtNLM"/>
    </source>
</evidence>
<dbReference type="InterPro" id="IPR016167">
    <property type="entry name" value="FAD-bd_PCMH_sub1"/>
</dbReference>
<dbReference type="Gene3D" id="3.30.43.10">
    <property type="entry name" value="Uridine Diphospho-n-acetylenolpyruvylglucosamine Reductase, domain 2"/>
    <property type="match status" value="1"/>
</dbReference>
<evidence type="ECO:0000313" key="1">
    <source>
        <dbReference type="EMBL" id="SVC25762.1"/>
    </source>
</evidence>
<name>A0A382KR75_9ZZZZ</name>
<dbReference type="EMBL" id="UINC01081676">
    <property type="protein sequence ID" value="SVC25762.1"/>
    <property type="molecule type" value="Genomic_DNA"/>
</dbReference>
<feature type="non-terminal residue" evidence="1">
    <location>
        <position position="119"/>
    </location>
</feature>
<gene>
    <name evidence="1" type="ORF">METZ01_LOCUS278616</name>
</gene>
<dbReference type="GO" id="GO:0050660">
    <property type="term" value="F:flavin adenine dinucleotide binding"/>
    <property type="evidence" value="ECO:0007669"/>
    <property type="project" value="InterPro"/>
</dbReference>
<sequence length="119" mass="13063">MSNNRIPIHSILGSDVVEKISVWAEKSPTISELVEFLSLEFQIDITSDLDIVNGYERDCSNINGNAEVLCRPINELECALVLRCCQSVKIPQTISAGRTNLTGSATPKRGVILSIEKMT</sequence>
<accession>A0A382KR75</accession>
<dbReference type="SUPFAM" id="SSF56176">
    <property type="entry name" value="FAD-binding/transporter-associated domain-like"/>
    <property type="match status" value="1"/>
</dbReference>
<organism evidence="1">
    <name type="scientific">marine metagenome</name>
    <dbReference type="NCBI Taxonomy" id="408172"/>
    <lineage>
        <taxon>unclassified sequences</taxon>
        <taxon>metagenomes</taxon>
        <taxon>ecological metagenomes</taxon>
    </lineage>
</organism>
<reference evidence="1" key="1">
    <citation type="submission" date="2018-05" db="EMBL/GenBank/DDBJ databases">
        <authorList>
            <person name="Lanie J.A."/>
            <person name="Ng W.-L."/>
            <person name="Kazmierczak K.M."/>
            <person name="Andrzejewski T.M."/>
            <person name="Davidsen T.M."/>
            <person name="Wayne K.J."/>
            <person name="Tettelin H."/>
            <person name="Glass J.I."/>
            <person name="Rusch D."/>
            <person name="Podicherti R."/>
            <person name="Tsui H.-C.T."/>
            <person name="Winkler M.E."/>
        </authorList>
    </citation>
    <scope>NUCLEOTIDE SEQUENCE</scope>
</reference>